<keyword evidence="3" id="KW-1185">Reference proteome</keyword>
<dbReference type="Proteomes" id="UP000319449">
    <property type="component" value="Unassembled WGS sequence"/>
</dbReference>
<proteinExistence type="predicted"/>
<dbReference type="Gene3D" id="3.90.190.10">
    <property type="entry name" value="Protein tyrosine phosphatase superfamily"/>
    <property type="match status" value="1"/>
</dbReference>
<keyword evidence="1" id="KW-0812">Transmembrane</keyword>
<dbReference type="RefSeq" id="WP_145017531.1">
    <property type="nucleotide sequence ID" value="NZ_VLLN01000002.1"/>
</dbReference>
<organism evidence="2 3">
    <name type="scientific">Geobacter argillaceus</name>
    <dbReference type="NCBI Taxonomy" id="345631"/>
    <lineage>
        <taxon>Bacteria</taxon>
        <taxon>Pseudomonadati</taxon>
        <taxon>Thermodesulfobacteriota</taxon>
        <taxon>Desulfuromonadia</taxon>
        <taxon>Geobacterales</taxon>
        <taxon>Geobacteraceae</taxon>
        <taxon>Geobacter</taxon>
    </lineage>
</organism>
<dbReference type="EMBL" id="VLLN01000002">
    <property type="protein sequence ID" value="TWJ32974.1"/>
    <property type="molecule type" value="Genomic_DNA"/>
</dbReference>
<dbReference type="AlphaFoldDB" id="A0A562WRY0"/>
<sequence length="185" mass="21201">MKRLLARGRWVLYFLPRLLMVGVFFVVLVLTLLGNFDALEPYLFPLRAAQGTETRLSERLAIGPYPQRADLLRLKRQGYGTVIVLLDDRLPQERALKLREEERAREISLNISPFPLGYLPVNSAANRAMAARLANFVAAHPKEKIYIHCYLGRHRVGFVRDTLIRRGLLTMPQQGNASILPKRIR</sequence>
<evidence type="ECO:0000256" key="1">
    <source>
        <dbReference type="SAM" id="Phobius"/>
    </source>
</evidence>
<protein>
    <submittedName>
        <fullName evidence="2">Protein tyrosine phosphatase (PTP) superfamily phosphohydrolase (DUF442 family)</fullName>
    </submittedName>
</protein>
<keyword evidence="1" id="KW-1133">Transmembrane helix</keyword>
<dbReference type="OrthoDB" id="9814896at2"/>
<dbReference type="SUPFAM" id="SSF52799">
    <property type="entry name" value="(Phosphotyrosine protein) phosphatases II"/>
    <property type="match status" value="1"/>
</dbReference>
<reference evidence="2 3" key="1">
    <citation type="submission" date="2019-07" db="EMBL/GenBank/DDBJ databases">
        <title>Genomic Encyclopedia of Archaeal and Bacterial Type Strains, Phase II (KMG-II): from individual species to whole genera.</title>
        <authorList>
            <person name="Goeker M."/>
        </authorList>
    </citation>
    <scope>NUCLEOTIDE SEQUENCE [LARGE SCALE GENOMIC DNA]</scope>
    <source>
        <strain evidence="2 3">ATCC BAA-1139</strain>
    </source>
</reference>
<name>A0A562WRY0_9BACT</name>
<dbReference type="InterPro" id="IPR029021">
    <property type="entry name" value="Prot-tyrosine_phosphatase-like"/>
</dbReference>
<dbReference type="GO" id="GO:0016787">
    <property type="term" value="F:hydrolase activity"/>
    <property type="evidence" value="ECO:0007669"/>
    <property type="project" value="UniProtKB-KW"/>
</dbReference>
<accession>A0A562WRY0</accession>
<gene>
    <name evidence="2" type="ORF">JN12_00385</name>
</gene>
<keyword evidence="1" id="KW-0472">Membrane</keyword>
<evidence type="ECO:0000313" key="2">
    <source>
        <dbReference type="EMBL" id="TWJ32974.1"/>
    </source>
</evidence>
<feature type="transmembrane region" description="Helical" evidence="1">
    <location>
        <begin position="12"/>
        <end position="33"/>
    </location>
</feature>
<keyword evidence="2" id="KW-0378">Hydrolase</keyword>
<evidence type="ECO:0000313" key="3">
    <source>
        <dbReference type="Proteomes" id="UP000319449"/>
    </source>
</evidence>
<comment type="caution">
    <text evidence="2">The sequence shown here is derived from an EMBL/GenBank/DDBJ whole genome shotgun (WGS) entry which is preliminary data.</text>
</comment>